<keyword evidence="1" id="KW-0732">Signal</keyword>
<dbReference type="InterPro" id="IPR009486">
    <property type="entry name" value="Pur_nuclsid_perm"/>
</dbReference>
<accession>A0A1B6VJW9</accession>
<proteinExistence type="predicted"/>
<dbReference type="Pfam" id="PF06516">
    <property type="entry name" value="NUP"/>
    <property type="match status" value="1"/>
</dbReference>
<organism evidence="2 3">
    <name type="scientific">Gluconobacter cerinus</name>
    <dbReference type="NCBI Taxonomy" id="38307"/>
    <lineage>
        <taxon>Bacteria</taxon>
        <taxon>Pseudomonadati</taxon>
        <taxon>Pseudomonadota</taxon>
        <taxon>Alphaproteobacteria</taxon>
        <taxon>Acetobacterales</taxon>
        <taxon>Acetobacteraceae</taxon>
        <taxon>Gluconobacter</taxon>
    </lineage>
</organism>
<evidence type="ECO:0000313" key="3">
    <source>
        <dbReference type="Proteomes" id="UP000077786"/>
    </source>
</evidence>
<dbReference type="OrthoDB" id="4517280at2"/>
<gene>
    <name evidence="2" type="ORF">A0123_02096</name>
</gene>
<evidence type="ECO:0000313" key="2">
    <source>
        <dbReference type="EMBL" id="OAJ67494.1"/>
    </source>
</evidence>
<dbReference type="RefSeq" id="WP_064274762.1">
    <property type="nucleotide sequence ID" value="NZ_LUTU01000008.1"/>
</dbReference>
<protein>
    <submittedName>
        <fullName evidence="2">Purine nucleoside permease</fullName>
    </submittedName>
</protein>
<dbReference type="Proteomes" id="UP000077786">
    <property type="component" value="Unassembled WGS sequence"/>
</dbReference>
<dbReference type="PATRIC" id="fig|38307.3.peg.2166"/>
<dbReference type="EMBL" id="LUTU01000008">
    <property type="protein sequence ID" value="OAJ67494.1"/>
    <property type="molecule type" value="Genomic_DNA"/>
</dbReference>
<feature type="signal peptide" evidence="1">
    <location>
        <begin position="1"/>
        <end position="27"/>
    </location>
</feature>
<dbReference type="GO" id="GO:0055085">
    <property type="term" value="P:transmembrane transport"/>
    <property type="evidence" value="ECO:0007669"/>
    <property type="project" value="InterPro"/>
</dbReference>
<name>A0A1B6VJW9_9PROT</name>
<evidence type="ECO:0000256" key="1">
    <source>
        <dbReference type="SAM" id="SignalP"/>
    </source>
</evidence>
<comment type="caution">
    <text evidence="2">The sequence shown here is derived from an EMBL/GenBank/DDBJ whole genome shotgun (WGS) entry which is preliminary data.</text>
</comment>
<dbReference type="PANTHER" id="PTHR38643:SF1">
    <property type="entry name" value="PURINE NUCLEOSIDE PERMEASE C285.05-RELATED"/>
    <property type="match status" value="1"/>
</dbReference>
<dbReference type="PIRSF" id="PIRSF013171">
    <property type="entry name" value="Pur_nuclsid_perm"/>
    <property type="match status" value="1"/>
</dbReference>
<reference evidence="2 3" key="1">
    <citation type="submission" date="2016-03" db="EMBL/GenBank/DDBJ databases">
        <title>Draft genome sequence of Gluconobacter cerinus strain CECT 9110.</title>
        <authorList>
            <person name="Sainz F."/>
            <person name="Mas A."/>
            <person name="Torija M.J."/>
        </authorList>
    </citation>
    <scope>NUCLEOTIDE SEQUENCE [LARGE SCALE GENOMIC DNA]</scope>
    <source>
        <strain evidence="2 3">CECT 9110</strain>
    </source>
</reference>
<sequence>MTRLKTLLGATALSVLAISGSVSSASAKTRPIPVRVVVVTTFELGKDTGDTPGEYQNWVEKLPLSQEIPAPGTDHDVMHYNPELHVLGIASGEGPEHMASAITALVLDPRFDLKHAYFVLAGIGGVDPKFGTVGSAIWAPRVINGGLSHLIDPREIPKSWPDGFTPVQGSLPDEKPRPPLHSVSGDMVYTFNPQFVQWAYGLTKNMMLPDTPGLQASRARYKGYPEALKAPSVMVGDTISGETFWVGEKMNAWAERWVRYWTDNQGTLATTAEEDVAFCQALAAQAKAGRVDPQRALILRTTSNFDMQYPGQTAAELLAEEAHEGSYSAFIPSVEAAYTVGSVVVRELATHWDKYEKTMPGAE</sequence>
<dbReference type="PANTHER" id="PTHR38643">
    <property type="entry name" value="PURINE NUCLEOSIDE PERMEASE C285.05-RELATED"/>
    <property type="match status" value="1"/>
</dbReference>
<dbReference type="AlphaFoldDB" id="A0A1B6VJW9"/>
<feature type="chain" id="PRO_5008590037" evidence="1">
    <location>
        <begin position="28"/>
        <end position="363"/>
    </location>
</feature>